<sequence length="734" mass="82771">MSSDAAPVTPPSGPLHSIYNMANASTDGPAWVSQIQLPVPQLGDDTQEFADCAHRTSRTTNAKRIIVCCDGTWNNSNKKGGIATNVARLSSAIAHKCCTGMPQVVYYHRGAGTEDSTTARILGGMFGQGVHGDIADIYRFVCDNYNPGDEIFILGFSRGAFTARSVAGLICNLGLLNRVGLSHFGPIFHDYQNFPRWRPFAWFDKREHLTGFTLSNYERLERFERAREGRTERRDNAAMEADLDEEKKRFFKSMTQCRDPETGQMDLQKMARKYRGMLEKHEMILCERQTQVRDGQRQDFFVPLNVKVKAVGVWDTVGSLGWPKMPWEKLRKNRSADELRFASIDVHPNVEYAFHAMALDEWRTPFSPTLWGKKNNTSTHLRQVWFPGSHSNVGGGFEDQQIATIAMAWMADQLTSIGVEFSTPEMKRVFYTLEPNVQAREWAMGRISNPDAVSSSMDQAYNALWYPWKKLTGGNPVLGTRTPGQYREDDGKSLIVDPAELIHPSVRIRYLYDGLGLDDAGEWECPALTKNGFRLEKSARPPPPPEDPYPKTPVASTYETLSGTVSSVHGGHTVDSRAYEGHTLVVHQVPFERDLCLLDPAQNSWVWTRGAGRDGKTLAEERVGMWERLFIDINHRMVLRQQREEAERVGTAAGPRKRTTLSWSQWLADKQHAAKGAAGQVLSGTIGRFLGPPAKHKPKGYPEKFGYHDFVSWQSGDVTRTRQRNPWEDREVEN</sequence>
<evidence type="ECO:0000313" key="2">
    <source>
        <dbReference type="EMBL" id="TKW50059.1"/>
    </source>
</evidence>
<protein>
    <recommendedName>
        <fullName evidence="1">T6SS Phospholipase effector Tle1-like catalytic domain-containing protein</fullName>
    </recommendedName>
</protein>
<dbReference type="AlphaFoldDB" id="A0A4U6X5F5"/>
<evidence type="ECO:0000313" key="3">
    <source>
        <dbReference type="Proteomes" id="UP000310108"/>
    </source>
</evidence>
<dbReference type="Proteomes" id="UP000310108">
    <property type="component" value="Unassembled WGS sequence"/>
</dbReference>
<dbReference type="EMBL" id="PJEX01000444">
    <property type="protein sequence ID" value="TKW50059.1"/>
    <property type="molecule type" value="Genomic_DNA"/>
</dbReference>
<evidence type="ECO:0000259" key="1">
    <source>
        <dbReference type="Pfam" id="PF09994"/>
    </source>
</evidence>
<name>A0A4U6X5F5_9PEZI</name>
<dbReference type="STRING" id="1306861.A0A4U6X5F5"/>
<comment type="caution">
    <text evidence="2">The sequence shown here is derived from an EMBL/GenBank/DDBJ whole genome shotgun (WGS) entry which is preliminary data.</text>
</comment>
<keyword evidence="3" id="KW-1185">Reference proteome</keyword>
<dbReference type="InterPro" id="IPR018712">
    <property type="entry name" value="Tle1-like_cat"/>
</dbReference>
<dbReference type="SUPFAM" id="SSF53474">
    <property type="entry name" value="alpha/beta-Hydrolases"/>
    <property type="match status" value="1"/>
</dbReference>
<feature type="domain" description="T6SS Phospholipase effector Tle1-like catalytic" evidence="1">
    <location>
        <begin position="63"/>
        <end position="413"/>
    </location>
</feature>
<dbReference type="Pfam" id="PF09994">
    <property type="entry name" value="T6SS_Tle1-like_cat"/>
    <property type="match status" value="1"/>
</dbReference>
<gene>
    <name evidence="2" type="primary">YEL023C</name>
    <name evidence="2" type="ORF">CTA1_4656</name>
</gene>
<proteinExistence type="predicted"/>
<reference evidence="2 3" key="1">
    <citation type="journal article" date="2019" name="PLoS ONE">
        <title>Comparative genome analysis indicates high evolutionary potential of pathogenicity genes in Colletotrichum tanaceti.</title>
        <authorList>
            <person name="Lelwala R.V."/>
            <person name="Korhonen P.K."/>
            <person name="Young N.D."/>
            <person name="Scott J.B."/>
            <person name="Ades P.A."/>
            <person name="Gasser R.B."/>
            <person name="Taylor P.W.J."/>
        </authorList>
    </citation>
    <scope>NUCLEOTIDE SEQUENCE [LARGE SCALE GENOMIC DNA]</scope>
    <source>
        <strain evidence="2">BRIP57314</strain>
    </source>
</reference>
<dbReference type="PANTHER" id="PTHR33840">
    <property type="match status" value="1"/>
</dbReference>
<accession>A0A4U6X5F5</accession>
<dbReference type="PANTHER" id="PTHR33840:SF1">
    <property type="entry name" value="TLE1 PHOSPHOLIPASE DOMAIN-CONTAINING PROTEIN"/>
    <property type="match status" value="1"/>
</dbReference>
<organism evidence="2 3">
    <name type="scientific">Colletotrichum tanaceti</name>
    <dbReference type="NCBI Taxonomy" id="1306861"/>
    <lineage>
        <taxon>Eukaryota</taxon>
        <taxon>Fungi</taxon>
        <taxon>Dikarya</taxon>
        <taxon>Ascomycota</taxon>
        <taxon>Pezizomycotina</taxon>
        <taxon>Sordariomycetes</taxon>
        <taxon>Hypocreomycetidae</taxon>
        <taxon>Glomerellales</taxon>
        <taxon>Glomerellaceae</taxon>
        <taxon>Colletotrichum</taxon>
        <taxon>Colletotrichum destructivum species complex</taxon>
    </lineage>
</organism>
<dbReference type="InterPro" id="IPR029058">
    <property type="entry name" value="AB_hydrolase_fold"/>
</dbReference>